<dbReference type="GO" id="GO:0005737">
    <property type="term" value="C:cytoplasm"/>
    <property type="evidence" value="ECO:0007669"/>
    <property type="project" value="TreeGrafter"/>
</dbReference>
<dbReference type="PRINTS" id="PR00326">
    <property type="entry name" value="GTP1OBG"/>
</dbReference>
<dbReference type="Gene3D" id="3.10.20.30">
    <property type="match status" value="2"/>
</dbReference>
<feature type="domain" description="TGS" evidence="9">
    <location>
        <begin position="290"/>
        <end position="373"/>
    </location>
</feature>
<feature type="region of interest" description="Disordered" evidence="7">
    <location>
        <begin position="79"/>
        <end position="104"/>
    </location>
</feature>
<evidence type="ECO:0000256" key="3">
    <source>
        <dbReference type="ARBA" id="ARBA00022741"/>
    </source>
</evidence>
<keyword evidence="3" id="KW-0547">Nucleotide-binding</keyword>
<accession>A0A0G1BXJ6</accession>
<feature type="domain" description="OBG-type G" evidence="8">
    <location>
        <begin position="3"/>
        <end position="268"/>
    </location>
</feature>
<keyword evidence="6" id="KW-0175">Coiled coil</keyword>
<dbReference type="EMBL" id="LCCZ01000048">
    <property type="protein sequence ID" value="KKS42118.1"/>
    <property type="molecule type" value="Genomic_DNA"/>
</dbReference>
<proteinExistence type="predicted"/>
<keyword evidence="4" id="KW-0067">ATP-binding</keyword>
<keyword evidence="2" id="KW-0479">Metal-binding</keyword>
<dbReference type="PROSITE" id="PS51710">
    <property type="entry name" value="G_OBG"/>
    <property type="match status" value="1"/>
</dbReference>
<dbReference type="GO" id="GO:0005525">
    <property type="term" value="F:GTP binding"/>
    <property type="evidence" value="ECO:0007669"/>
    <property type="project" value="InterPro"/>
</dbReference>
<dbReference type="InterPro" id="IPR023192">
    <property type="entry name" value="TGS-like_dom_sf"/>
</dbReference>
<dbReference type="PROSITE" id="PS51880">
    <property type="entry name" value="TGS"/>
    <property type="match status" value="1"/>
</dbReference>
<dbReference type="InterPro" id="IPR012675">
    <property type="entry name" value="Beta-grasp_dom_sf"/>
</dbReference>
<dbReference type="InterPro" id="IPR031167">
    <property type="entry name" value="G_OBG"/>
</dbReference>
<evidence type="ECO:0000256" key="4">
    <source>
        <dbReference type="ARBA" id="ARBA00022840"/>
    </source>
</evidence>
<feature type="coiled-coil region" evidence="6">
    <location>
        <begin position="173"/>
        <end position="207"/>
    </location>
</feature>
<dbReference type="PATRIC" id="fig|1618341.3.peg.644"/>
<dbReference type="Pfam" id="PF01926">
    <property type="entry name" value="MMR_HSR1"/>
    <property type="match status" value="1"/>
</dbReference>
<dbReference type="Pfam" id="PF06071">
    <property type="entry name" value="YchF-GTPase_C"/>
    <property type="match status" value="1"/>
</dbReference>
<comment type="cofactor">
    <cofactor evidence="1">
        <name>Mg(2+)</name>
        <dbReference type="ChEBI" id="CHEBI:18420"/>
    </cofactor>
</comment>
<reference evidence="10 11" key="1">
    <citation type="journal article" date="2015" name="Nature">
        <title>rRNA introns, odd ribosomes, and small enigmatic genomes across a large radiation of phyla.</title>
        <authorList>
            <person name="Brown C.T."/>
            <person name="Hug L.A."/>
            <person name="Thomas B.C."/>
            <person name="Sharon I."/>
            <person name="Castelle C.J."/>
            <person name="Singh A."/>
            <person name="Wilkins M.J."/>
            <person name="Williams K.H."/>
            <person name="Banfield J.F."/>
        </authorList>
    </citation>
    <scope>NUCLEOTIDE SEQUENCE [LARGE SCALE GENOMIC DNA]</scope>
</reference>
<dbReference type="InterPro" id="IPR006073">
    <property type="entry name" value="GTP-bd"/>
</dbReference>
<comment type="caution">
    <text evidence="10">The sequence shown here is derived from an EMBL/GenBank/DDBJ whole genome shotgun (WGS) entry which is preliminary data.</text>
</comment>
<organism evidence="10 11">
    <name type="scientific">candidate division CPR1 bacterium GW2011_GWA2_42_17</name>
    <dbReference type="NCBI Taxonomy" id="1618341"/>
    <lineage>
        <taxon>Bacteria</taxon>
        <taxon>candidate division CPR1</taxon>
    </lineage>
</organism>
<gene>
    <name evidence="10" type="ORF">UV05_C0048G0003</name>
</gene>
<evidence type="ECO:0000256" key="6">
    <source>
        <dbReference type="SAM" id="Coils"/>
    </source>
</evidence>
<dbReference type="InterPro" id="IPR013029">
    <property type="entry name" value="YchF_C"/>
</dbReference>
<dbReference type="Gene3D" id="1.10.150.300">
    <property type="entry name" value="TGS-like domain"/>
    <property type="match status" value="2"/>
</dbReference>
<dbReference type="InterPro" id="IPR004095">
    <property type="entry name" value="TGS"/>
</dbReference>
<dbReference type="PANTHER" id="PTHR23305">
    <property type="entry name" value="OBG GTPASE FAMILY"/>
    <property type="match status" value="1"/>
</dbReference>
<dbReference type="InterPro" id="IPR004396">
    <property type="entry name" value="ATPase_YchF/OLA1"/>
</dbReference>
<dbReference type="GO" id="GO:0046872">
    <property type="term" value="F:metal ion binding"/>
    <property type="evidence" value="ECO:0007669"/>
    <property type="project" value="UniProtKB-KW"/>
</dbReference>
<evidence type="ECO:0000313" key="10">
    <source>
        <dbReference type="EMBL" id="KKS42118.1"/>
    </source>
</evidence>
<evidence type="ECO:0000313" key="11">
    <source>
        <dbReference type="Proteomes" id="UP000034875"/>
    </source>
</evidence>
<evidence type="ECO:0000259" key="9">
    <source>
        <dbReference type="PROSITE" id="PS51880"/>
    </source>
</evidence>
<dbReference type="InterPro" id="IPR027417">
    <property type="entry name" value="P-loop_NTPase"/>
</dbReference>
<evidence type="ECO:0000256" key="2">
    <source>
        <dbReference type="ARBA" id="ARBA00022723"/>
    </source>
</evidence>
<protein>
    <submittedName>
        <fullName evidence="10">GTP-binding protein YchF</fullName>
    </submittedName>
</protein>
<dbReference type="Gene3D" id="3.40.50.300">
    <property type="entry name" value="P-loop containing nucleotide triphosphate hydrolases"/>
    <property type="match status" value="3"/>
</dbReference>
<evidence type="ECO:0000256" key="7">
    <source>
        <dbReference type="SAM" id="MobiDB-lite"/>
    </source>
</evidence>
<evidence type="ECO:0000259" key="8">
    <source>
        <dbReference type="PROSITE" id="PS51710"/>
    </source>
</evidence>
<dbReference type="AlphaFoldDB" id="A0A0G1BXJ6"/>
<evidence type="ECO:0000256" key="5">
    <source>
        <dbReference type="ARBA" id="ARBA00022842"/>
    </source>
</evidence>
<dbReference type="SUPFAM" id="SSF52540">
    <property type="entry name" value="P-loop containing nucleoside triphosphate hydrolases"/>
    <property type="match status" value="1"/>
</dbReference>
<feature type="compositionally biased region" description="Basic and acidic residues" evidence="7">
    <location>
        <begin position="84"/>
        <end position="104"/>
    </location>
</feature>
<dbReference type="Proteomes" id="UP000034875">
    <property type="component" value="Unassembled WGS sequence"/>
</dbReference>
<name>A0A0G1BXJ6_9BACT</name>
<dbReference type="PANTHER" id="PTHR23305:SF18">
    <property type="entry name" value="OBG-TYPE G DOMAIN-CONTAINING PROTEIN"/>
    <property type="match status" value="1"/>
</dbReference>
<dbReference type="SUPFAM" id="SSF81271">
    <property type="entry name" value="TGS-like"/>
    <property type="match status" value="1"/>
</dbReference>
<evidence type="ECO:0000256" key="1">
    <source>
        <dbReference type="ARBA" id="ARBA00001946"/>
    </source>
</evidence>
<sequence length="375" mass="41775">MGLKVGIIGLPNVGKSTLFNAIMGKQAALTAPYPFATIEPNVGVVDVPDERLEKLRDAMFPSGYQSSVVGFQSQVSQFSVSRSQTDKPKTDEPKTENGKRRTDNRIPPLVFSNITFVDIAGLVKGASEGNGLGNKFLSHIRDVDLILHVLRDFEADGVPRHQDSVNPVHDAEIVEMELELKDLEIAEKEEGRKKKEERRKIELLRNKPVIYAVNVGEDKLGEFSEQSKGRTLRPQGPTFSSEQAPLYFCAKIEEDIAQLPKIEQKEFLKAYGLESSGLDRIITECFHRLGLISFLTAGKIEVKAWPIKKGATAPQAAGTIHSDFEKLFIRAEVIEWEKMCEAGSWTTAKEKGWVRTEGRDYIVQDGDVCNFLIGK</sequence>
<dbReference type="GO" id="GO:0016887">
    <property type="term" value="F:ATP hydrolysis activity"/>
    <property type="evidence" value="ECO:0007669"/>
    <property type="project" value="InterPro"/>
</dbReference>
<dbReference type="FunFam" id="3.10.20.30:FF:000001">
    <property type="entry name" value="Ribosome-binding ATPase YchF"/>
    <property type="match status" value="1"/>
</dbReference>
<dbReference type="PIRSF" id="PIRSF006641">
    <property type="entry name" value="CHP00092"/>
    <property type="match status" value="1"/>
</dbReference>
<dbReference type="InterPro" id="IPR012676">
    <property type="entry name" value="TGS-like"/>
</dbReference>
<dbReference type="GO" id="GO:0005524">
    <property type="term" value="F:ATP binding"/>
    <property type="evidence" value="ECO:0007669"/>
    <property type="project" value="UniProtKB-KW"/>
</dbReference>
<keyword evidence="5" id="KW-0460">Magnesium</keyword>